<dbReference type="SUPFAM" id="SSF55729">
    <property type="entry name" value="Acyl-CoA N-acyltransferases (Nat)"/>
    <property type="match status" value="1"/>
</dbReference>
<name>A0ABD5J6Y5_9ACTN</name>
<sequence>MPATTAVIRDATHTDLGAIAAIFSHYVTETVVTFEEVPPTVDDWARRLADLTERGLPFLVAEVAEVAEIPGDTDRTVPGDTRRTVAGYAYAGPWRPKPAYRHTAEDAIYLAPGRTGAGLGAALLGALLTRCAEAGVRQVVAVIADSGSDASAALHRRFGFTPAGTLAGVGRKHGRWIDTHLMQCDLTTGTDPQTEPGRRSPHVGR</sequence>
<dbReference type="PANTHER" id="PTHR43072">
    <property type="entry name" value="N-ACETYLTRANSFERASE"/>
    <property type="match status" value="1"/>
</dbReference>
<dbReference type="PANTHER" id="PTHR43072:SF8">
    <property type="entry name" value="ACYLTRANSFERASE FABY-RELATED"/>
    <property type="match status" value="1"/>
</dbReference>
<reference evidence="3 4" key="1">
    <citation type="submission" date="2023-11" db="EMBL/GenBank/DDBJ databases">
        <title>30 novel species of actinomycetes from the DSMZ collection.</title>
        <authorList>
            <person name="Nouioui I."/>
        </authorList>
    </citation>
    <scope>NUCLEOTIDE SEQUENCE [LARGE SCALE GENOMIC DNA]</scope>
    <source>
        <strain evidence="3 4">DSM 41602</strain>
    </source>
</reference>
<proteinExistence type="predicted"/>
<accession>A0ABD5J6Y5</accession>
<dbReference type="InterPro" id="IPR016181">
    <property type="entry name" value="Acyl_CoA_acyltransferase"/>
</dbReference>
<dbReference type="InterPro" id="IPR000182">
    <property type="entry name" value="GNAT_dom"/>
</dbReference>
<dbReference type="Gene3D" id="3.40.630.30">
    <property type="match status" value="1"/>
</dbReference>
<dbReference type="RefSeq" id="WP_107119383.1">
    <property type="nucleotide sequence ID" value="NZ_JBFBJM010000107.1"/>
</dbReference>
<dbReference type="Pfam" id="PF00583">
    <property type="entry name" value="Acetyltransf_1"/>
    <property type="match status" value="1"/>
</dbReference>
<dbReference type="PROSITE" id="PS51186">
    <property type="entry name" value="GNAT"/>
    <property type="match status" value="1"/>
</dbReference>
<gene>
    <name evidence="3" type="ORF">V2K49_10295</name>
</gene>
<dbReference type="EMBL" id="JAZBJQ010000006">
    <property type="protein sequence ID" value="MEE4583547.1"/>
    <property type="molecule type" value="Genomic_DNA"/>
</dbReference>
<feature type="domain" description="N-acetyltransferase" evidence="2">
    <location>
        <begin position="32"/>
        <end position="187"/>
    </location>
</feature>
<evidence type="ECO:0000313" key="4">
    <source>
        <dbReference type="Proteomes" id="UP001354649"/>
    </source>
</evidence>
<feature type="region of interest" description="Disordered" evidence="1">
    <location>
        <begin position="186"/>
        <end position="205"/>
    </location>
</feature>
<evidence type="ECO:0000259" key="2">
    <source>
        <dbReference type="PROSITE" id="PS51186"/>
    </source>
</evidence>
<evidence type="ECO:0000256" key="1">
    <source>
        <dbReference type="SAM" id="MobiDB-lite"/>
    </source>
</evidence>
<dbReference type="Proteomes" id="UP001354649">
    <property type="component" value="Unassembled WGS sequence"/>
</dbReference>
<protein>
    <submittedName>
        <fullName evidence="3">N-acetyltransferase family protein</fullName>
    </submittedName>
</protein>
<organism evidence="3 4">
    <name type="scientific">Streptomyces antimycoticus</name>
    <dbReference type="NCBI Taxonomy" id="68175"/>
    <lineage>
        <taxon>Bacteria</taxon>
        <taxon>Bacillati</taxon>
        <taxon>Actinomycetota</taxon>
        <taxon>Actinomycetes</taxon>
        <taxon>Kitasatosporales</taxon>
        <taxon>Streptomycetaceae</taxon>
        <taxon>Streptomyces</taxon>
        <taxon>Streptomyces violaceusniger group</taxon>
    </lineage>
</organism>
<evidence type="ECO:0000313" key="3">
    <source>
        <dbReference type="EMBL" id="MEE4583547.1"/>
    </source>
</evidence>
<comment type="caution">
    <text evidence="3">The sequence shown here is derived from an EMBL/GenBank/DDBJ whole genome shotgun (WGS) entry which is preliminary data.</text>
</comment>
<dbReference type="AlphaFoldDB" id="A0ABD5J6Y5"/>